<dbReference type="InterPro" id="IPR001295">
    <property type="entry name" value="Dihydroorotate_DH_CS"/>
</dbReference>
<dbReference type="Gene3D" id="3.20.20.70">
    <property type="entry name" value="Aldolase class I"/>
    <property type="match status" value="1"/>
</dbReference>
<feature type="binding site" evidence="9">
    <location>
        <position position="166"/>
    </location>
    <ligand>
        <name>FMN</name>
        <dbReference type="ChEBI" id="CHEBI:58210"/>
    </ligand>
</feature>
<feature type="binding site" evidence="9">
    <location>
        <position position="22"/>
    </location>
    <ligand>
        <name>FMN</name>
        <dbReference type="ChEBI" id="CHEBI:58210"/>
    </ligand>
</feature>
<evidence type="ECO:0000256" key="6">
    <source>
        <dbReference type="ARBA" id="ARBA00022643"/>
    </source>
</evidence>
<feature type="binding site" evidence="9">
    <location>
        <begin position="193"/>
        <end position="194"/>
    </location>
    <ligand>
        <name>substrate</name>
    </ligand>
</feature>
<dbReference type="PANTHER" id="PTHR48109:SF1">
    <property type="entry name" value="DIHYDROOROTATE DEHYDROGENASE (FUMARATE)"/>
    <property type="match status" value="1"/>
</dbReference>
<evidence type="ECO:0000256" key="4">
    <source>
        <dbReference type="ARBA" id="ARBA00022490"/>
    </source>
</evidence>
<proteinExistence type="inferred from homology"/>
<evidence type="ECO:0000256" key="3">
    <source>
        <dbReference type="ARBA" id="ARBA00008008"/>
    </source>
</evidence>
<keyword evidence="6 9" id="KW-0288">FMN</keyword>
<comment type="caution">
    <text evidence="11">The sequence shown here is derived from an EMBL/GenBank/DDBJ whole genome shotgun (WGS) entry which is preliminary data.</text>
</comment>
<dbReference type="HAMAP" id="MF_00224">
    <property type="entry name" value="DHO_dh_type1"/>
    <property type="match status" value="1"/>
</dbReference>
<comment type="subcellular location">
    <subcellularLocation>
        <location evidence="1 9">Cytoplasm</location>
    </subcellularLocation>
</comment>
<dbReference type="InterPro" id="IPR050074">
    <property type="entry name" value="DHO_dehydrogenase"/>
</dbReference>
<accession>A0A538SXU0</accession>
<feature type="binding site" evidence="9">
    <location>
        <position position="46"/>
    </location>
    <ligand>
        <name>substrate</name>
    </ligand>
</feature>
<dbReference type="FunFam" id="3.20.20.70:FF:000027">
    <property type="entry name" value="Dihydropyrimidine dehydrogenase [NADP(+)]"/>
    <property type="match status" value="1"/>
</dbReference>
<dbReference type="EC" id="1.3.-.-" evidence="9"/>
<feature type="active site" description="Nucleophile" evidence="9">
    <location>
        <position position="131"/>
    </location>
</feature>
<dbReference type="SUPFAM" id="SSF51395">
    <property type="entry name" value="FMN-linked oxidoreductases"/>
    <property type="match status" value="1"/>
</dbReference>
<dbReference type="AlphaFoldDB" id="A0A538SXU0"/>
<comment type="function">
    <text evidence="9">Catalyzes the conversion of dihydroorotate to orotate.</text>
</comment>
<dbReference type="Pfam" id="PF01180">
    <property type="entry name" value="DHO_dh"/>
    <property type="match status" value="1"/>
</dbReference>
<organism evidence="11 14">
    <name type="scientific">Eiseniibacteriota bacterium</name>
    <dbReference type="NCBI Taxonomy" id="2212470"/>
    <lineage>
        <taxon>Bacteria</taxon>
        <taxon>Candidatus Eiseniibacteriota</taxon>
    </lineage>
</organism>
<evidence type="ECO:0000313" key="14">
    <source>
        <dbReference type="Proteomes" id="UP000319829"/>
    </source>
</evidence>
<dbReference type="Proteomes" id="UP000319829">
    <property type="component" value="Unassembled WGS sequence"/>
</dbReference>
<feature type="binding site" evidence="9">
    <location>
        <position position="128"/>
    </location>
    <ligand>
        <name>substrate</name>
    </ligand>
</feature>
<evidence type="ECO:0000256" key="9">
    <source>
        <dbReference type="HAMAP-Rule" id="MF_00224"/>
    </source>
</evidence>
<dbReference type="GO" id="GO:0005737">
    <property type="term" value="C:cytoplasm"/>
    <property type="evidence" value="ECO:0007669"/>
    <property type="project" value="UniProtKB-SubCell"/>
</dbReference>
<evidence type="ECO:0000313" key="12">
    <source>
        <dbReference type="EMBL" id="TMQ66536.1"/>
    </source>
</evidence>
<feature type="binding site" evidence="9">
    <location>
        <position position="218"/>
    </location>
    <ligand>
        <name>FMN</name>
        <dbReference type="ChEBI" id="CHEBI:58210"/>
    </ligand>
</feature>
<comment type="catalytic activity">
    <reaction evidence="9">
        <text>(S)-dihydroorotate + A = orotate + AH2</text>
        <dbReference type="Rhea" id="RHEA:18073"/>
        <dbReference type="ChEBI" id="CHEBI:13193"/>
        <dbReference type="ChEBI" id="CHEBI:17499"/>
        <dbReference type="ChEBI" id="CHEBI:30839"/>
        <dbReference type="ChEBI" id="CHEBI:30864"/>
    </reaction>
</comment>
<feature type="binding site" evidence="9">
    <location>
        <begin position="244"/>
        <end position="245"/>
    </location>
    <ligand>
        <name>FMN</name>
        <dbReference type="ChEBI" id="CHEBI:58210"/>
    </ligand>
</feature>
<dbReference type="InterPro" id="IPR012135">
    <property type="entry name" value="Dihydroorotate_DH_1_2"/>
</dbReference>
<keyword evidence="5 9" id="KW-0285">Flavoprotein</keyword>
<comment type="pathway">
    <text evidence="2 9">Pyrimidine metabolism; UMP biosynthesis via de novo pathway.</text>
</comment>
<evidence type="ECO:0000256" key="7">
    <source>
        <dbReference type="ARBA" id="ARBA00022975"/>
    </source>
</evidence>
<comment type="cofactor">
    <cofactor evidence="9">
        <name>FMN</name>
        <dbReference type="ChEBI" id="CHEBI:58210"/>
    </cofactor>
    <text evidence="9">Binds 1 FMN per subunit.</text>
</comment>
<feature type="binding site" evidence="9">
    <location>
        <position position="192"/>
    </location>
    <ligand>
        <name>FMN</name>
        <dbReference type="ChEBI" id="CHEBI:58210"/>
    </ligand>
</feature>
<keyword evidence="8 9" id="KW-0560">Oxidoreductase</keyword>
<dbReference type="InterPro" id="IPR013785">
    <property type="entry name" value="Aldolase_TIM"/>
</dbReference>
<dbReference type="PIRSF" id="PIRSF000164">
    <property type="entry name" value="DHO_oxidase"/>
    <property type="match status" value="1"/>
</dbReference>
<dbReference type="CDD" id="cd04740">
    <property type="entry name" value="DHOD_1B_like"/>
    <property type="match status" value="1"/>
</dbReference>
<protein>
    <recommendedName>
        <fullName evidence="9">Dihydroorotate dehydrogenase</fullName>
        <shortName evidence="9">DHOD</shortName>
        <shortName evidence="9">DHODase</shortName>
        <shortName evidence="9">DHOdehase</shortName>
        <ecNumber evidence="9">1.3.-.-</ecNumber>
    </recommendedName>
</protein>
<dbReference type="InterPro" id="IPR049622">
    <property type="entry name" value="Dihydroorotate_DH_I"/>
</dbReference>
<feature type="binding site" evidence="9">
    <location>
        <begin position="266"/>
        <end position="267"/>
    </location>
    <ligand>
        <name>FMN</name>
        <dbReference type="ChEBI" id="CHEBI:58210"/>
    </ligand>
</feature>
<sequence>MTPNLEVHIGSLQLRNPVLVASGIIGYGIEYARLVDLDAIGGIVTKTVTRHARAGNPPPRVVETASGMLNSIGIENPGLEGFLESKVPILRELPCAVVVSVEGEDVREFCELVEGVSRVGVAHAIEVNISCPNVGPHGLRYSTDADMAREVMTAIRPLTTLPLIAKLTPNVTRIADIAAACESCGADAVSLVNTFVGMAVDSISRKPILGTVVGGLSGPAIKPLALAKVWEVAQAVDIPVIGMGGITSPADAVEFILVGSTAVQVGTALFANPGLPEACVEELGSYLRRADVASVVDLIGALDVPAERGVIRAGRHVLPRARRGSAS</sequence>
<dbReference type="GO" id="GO:0006207">
    <property type="term" value="P:'de novo' pyrimidine nucleobase biosynthetic process"/>
    <property type="evidence" value="ECO:0007669"/>
    <property type="project" value="InterPro"/>
</dbReference>
<name>A0A538SXU0_UNCEI</name>
<feature type="domain" description="Dihydroorotate dehydrogenase catalytic" evidence="10">
    <location>
        <begin position="5"/>
        <end position="286"/>
    </location>
</feature>
<dbReference type="Proteomes" id="UP000317366">
    <property type="component" value="Unassembled WGS sequence"/>
</dbReference>
<evidence type="ECO:0000313" key="11">
    <source>
        <dbReference type="EMBL" id="TMQ56206.1"/>
    </source>
</evidence>
<keyword evidence="7 9" id="KW-0665">Pyrimidine biosynthesis</keyword>
<gene>
    <name evidence="9" type="primary">pyrD</name>
    <name evidence="11" type="ORF">E6K74_00575</name>
    <name evidence="12" type="ORF">E6K77_01000</name>
</gene>
<evidence type="ECO:0000256" key="5">
    <source>
        <dbReference type="ARBA" id="ARBA00022630"/>
    </source>
</evidence>
<dbReference type="EMBL" id="VBOU01000003">
    <property type="protein sequence ID" value="TMQ56206.1"/>
    <property type="molecule type" value="Genomic_DNA"/>
</dbReference>
<comment type="similarity">
    <text evidence="3 9">Belongs to the dihydroorotate dehydrogenase family. Type 1 subfamily.</text>
</comment>
<dbReference type="GO" id="GO:0044205">
    <property type="term" value="P:'de novo' UMP biosynthetic process"/>
    <property type="evidence" value="ECO:0007669"/>
    <property type="project" value="UniProtKB-UniRule"/>
</dbReference>
<dbReference type="InterPro" id="IPR033888">
    <property type="entry name" value="DHOD_1B"/>
</dbReference>
<dbReference type="EMBL" id="VBOX01000007">
    <property type="protein sequence ID" value="TMQ66536.1"/>
    <property type="molecule type" value="Genomic_DNA"/>
</dbReference>
<feature type="binding site" evidence="9">
    <location>
        <begin position="70"/>
        <end position="74"/>
    </location>
    <ligand>
        <name>substrate</name>
    </ligand>
</feature>
<reference evidence="13 14" key="1">
    <citation type="journal article" date="2019" name="Nat. Microbiol.">
        <title>Mediterranean grassland soil C-N compound turnover is dependent on rainfall and depth, and is mediated by genomically divergent microorganisms.</title>
        <authorList>
            <person name="Diamond S."/>
            <person name="Andeer P.F."/>
            <person name="Li Z."/>
            <person name="Crits-Christoph A."/>
            <person name="Burstein D."/>
            <person name="Anantharaman K."/>
            <person name="Lane K.R."/>
            <person name="Thomas B.C."/>
            <person name="Pan C."/>
            <person name="Northen T.R."/>
            <person name="Banfield J.F."/>
        </authorList>
    </citation>
    <scope>NUCLEOTIDE SEQUENCE [LARGE SCALE GENOMIC DNA]</scope>
    <source>
        <strain evidence="11">WS_4</strain>
        <strain evidence="12">WS_7</strain>
    </source>
</reference>
<dbReference type="UniPathway" id="UPA00070"/>
<evidence type="ECO:0000313" key="13">
    <source>
        <dbReference type="Proteomes" id="UP000317366"/>
    </source>
</evidence>
<comment type="caution">
    <text evidence="9">Lacks conserved residue(s) required for the propagation of feature annotation.</text>
</comment>
<dbReference type="NCBIfam" id="NF005574">
    <property type="entry name" value="PRK07259.1"/>
    <property type="match status" value="1"/>
</dbReference>
<evidence type="ECO:0000256" key="2">
    <source>
        <dbReference type="ARBA" id="ARBA00004725"/>
    </source>
</evidence>
<dbReference type="NCBIfam" id="TIGR01037">
    <property type="entry name" value="pyrD_sub1_fam"/>
    <property type="match status" value="1"/>
</dbReference>
<evidence type="ECO:0000259" key="10">
    <source>
        <dbReference type="Pfam" id="PF01180"/>
    </source>
</evidence>
<dbReference type="PROSITE" id="PS00911">
    <property type="entry name" value="DHODEHASE_1"/>
    <property type="match status" value="1"/>
</dbReference>
<dbReference type="GO" id="GO:0004152">
    <property type="term" value="F:dihydroorotate dehydrogenase activity"/>
    <property type="evidence" value="ECO:0007669"/>
    <property type="project" value="UniProtKB-UniRule"/>
</dbReference>
<dbReference type="PANTHER" id="PTHR48109">
    <property type="entry name" value="DIHYDROOROTATE DEHYDROGENASE (QUINONE), MITOCHONDRIAL-RELATED"/>
    <property type="match status" value="1"/>
</dbReference>
<feature type="binding site" evidence="9">
    <location>
        <position position="128"/>
    </location>
    <ligand>
        <name>FMN</name>
        <dbReference type="ChEBI" id="CHEBI:58210"/>
    </ligand>
</feature>
<dbReference type="InterPro" id="IPR005720">
    <property type="entry name" value="Dihydroorotate_DH_cat"/>
</dbReference>
<feature type="binding site" evidence="9">
    <location>
        <begin position="46"/>
        <end position="47"/>
    </location>
    <ligand>
        <name>FMN</name>
        <dbReference type="ChEBI" id="CHEBI:58210"/>
    </ligand>
</feature>
<evidence type="ECO:0000256" key="1">
    <source>
        <dbReference type="ARBA" id="ARBA00004496"/>
    </source>
</evidence>
<dbReference type="InterPro" id="IPR024920">
    <property type="entry name" value="Dihydroorotate_DH_1"/>
</dbReference>
<keyword evidence="4 9" id="KW-0963">Cytoplasm</keyword>
<evidence type="ECO:0000256" key="8">
    <source>
        <dbReference type="ARBA" id="ARBA00023002"/>
    </source>
</evidence>